<sequence length="292" mass="32018">MTAEGEQQPDAADVANAAAEAVATEGDDRPSDADIIAHAASIRDEQAQRPLVGSREPLSSLMDDFVGAAPALVSKCEALAKSYSHVRRMRRDGNCFFRAFLFGLLERLIGRPEACAAAKKRFGDYGKKLVEAGYQEFVFEDALELLQECIDKCAGAPGPMDESSVVTLESALCDAVTSNHLVMLLRMVASCEVSRRAEFFEPFIQGAHDCDVESFRRRFVEPMDEESDHVVMSALSEAVCCAEVTVEYLSADQAAAEAIQFKAEDAAQLDESCRVHMTMVYRPGHFDLLYPQ</sequence>
<dbReference type="GO" id="GO:0005634">
    <property type="term" value="C:nucleus"/>
    <property type="evidence" value="ECO:0007669"/>
    <property type="project" value="TreeGrafter"/>
</dbReference>
<protein>
    <recommendedName>
        <fullName evidence="2">ubiquitinyl hydrolase 1</fullName>
        <ecNumber evidence="2">3.4.19.12</ecNumber>
    </recommendedName>
</protein>
<evidence type="ECO:0000256" key="1">
    <source>
        <dbReference type="ARBA" id="ARBA00000707"/>
    </source>
</evidence>
<name>A0A7S2ARP8_9CHLO</name>
<keyword evidence="5" id="KW-0378">Hydrolase</keyword>
<dbReference type="GO" id="GO:0004843">
    <property type="term" value="F:cysteine-type deubiquitinase activity"/>
    <property type="evidence" value="ECO:0007669"/>
    <property type="project" value="UniProtKB-EC"/>
</dbReference>
<evidence type="ECO:0000256" key="5">
    <source>
        <dbReference type="ARBA" id="ARBA00022801"/>
    </source>
</evidence>
<dbReference type="InterPro" id="IPR003323">
    <property type="entry name" value="OTU_dom"/>
</dbReference>
<feature type="compositionally biased region" description="Low complexity" evidence="7">
    <location>
        <begin position="10"/>
        <end position="23"/>
    </location>
</feature>
<accession>A0A7S2ARP8</accession>
<dbReference type="Pfam" id="PF10275">
    <property type="entry name" value="Peptidase_C65"/>
    <property type="match status" value="1"/>
</dbReference>
<dbReference type="AlphaFoldDB" id="A0A7S2ARP8"/>
<dbReference type="InterPro" id="IPR019400">
    <property type="entry name" value="Peptidase_C65_otubain"/>
</dbReference>
<dbReference type="Gene3D" id="3.30.200.60">
    <property type="entry name" value="Peptidase C65 Otubain, subdomain 1"/>
    <property type="match status" value="1"/>
</dbReference>
<proteinExistence type="predicted"/>
<dbReference type="GO" id="GO:0071108">
    <property type="term" value="P:protein K48-linked deubiquitination"/>
    <property type="evidence" value="ECO:0007669"/>
    <property type="project" value="TreeGrafter"/>
</dbReference>
<feature type="region of interest" description="Disordered" evidence="7">
    <location>
        <begin position="1"/>
        <end position="33"/>
    </location>
</feature>
<keyword evidence="3" id="KW-0645">Protease</keyword>
<evidence type="ECO:0000256" key="4">
    <source>
        <dbReference type="ARBA" id="ARBA00022786"/>
    </source>
</evidence>
<gene>
    <name evidence="9" type="ORF">PPRO1471_LOCUS3495</name>
</gene>
<dbReference type="InterPro" id="IPR038765">
    <property type="entry name" value="Papain-like_cys_pep_sf"/>
</dbReference>
<evidence type="ECO:0000313" key="9">
    <source>
        <dbReference type="EMBL" id="CAD9375685.1"/>
    </source>
</evidence>
<dbReference type="PANTHER" id="PTHR12931">
    <property type="entry name" value="UBIQUITIN THIOLESTERASE PROTEIN OTUB"/>
    <property type="match status" value="1"/>
</dbReference>
<evidence type="ECO:0000256" key="2">
    <source>
        <dbReference type="ARBA" id="ARBA00012759"/>
    </source>
</evidence>
<dbReference type="Gene3D" id="1.20.1300.20">
    <property type="entry name" value="Peptidase C65 Otubain, subdomain 2"/>
    <property type="match status" value="1"/>
</dbReference>
<dbReference type="InterPro" id="IPR042467">
    <property type="entry name" value="Peptidase_C65_otubain_sub2"/>
</dbReference>
<keyword evidence="6" id="KW-0788">Thiol protease</keyword>
<dbReference type="EC" id="3.4.19.12" evidence="2"/>
<dbReference type="SUPFAM" id="SSF54001">
    <property type="entry name" value="Cysteine proteinases"/>
    <property type="match status" value="1"/>
</dbReference>
<evidence type="ECO:0000256" key="3">
    <source>
        <dbReference type="ARBA" id="ARBA00022670"/>
    </source>
</evidence>
<dbReference type="PROSITE" id="PS50802">
    <property type="entry name" value="OTU"/>
    <property type="match status" value="1"/>
</dbReference>
<evidence type="ECO:0000259" key="8">
    <source>
        <dbReference type="PROSITE" id="PS50802"/>
    </source>
</evidence>
<reference evidence="9" key="1">
    <citation type="submission" date="2021-01" db="EMBL/GenBank/DDBJ databases">
        <authorList>
            <person name="Corre E."/>
            <person name="Pelletier E."/>
            <person name="Niang G."/>
            <person name="Scheremetjew M."/>
            <person name="Finn R."/>
            <person name="Kale V."/>
            <person name="Holt S."/>
            <person name="Cochrane G."/>
            <person name="Meng A."/>
            <person name="Brown T."/>
            <person name="Cohen L."/>
        </authorList>
    </citation>
    <scope>NUCLEOTIDE SEQUENCE</scope>
    <source>
        <strain evidence="9">RCC733</strain>
    </source>
</reference>
<dbReference type="EMBL" id="HBGR01005185">
    <property type="protein sequence ID" value="CAD9375685.1"/>
    <property type="molecule type" value="Transcribed_RNA"/>
</dbReference>
<dbReference type="GO" id="GO:0006508">
    <property type="term" value="P:proteolysis"/>
    <property type="evidence" value="ECO:0007669"/>
    <property type="project" value="UniProtKB-KW"/>
</dbReference>
<evidence type="ECO:0000256" key="6">
    <source>
        <dbReference type="ARBA" id="ARBA00022807"/>
    </source>
</evidence>
<comment type="catalytic activity">
    <reaction evidence="1">
        <text>Thiol-dependent hydrolysis of ester, thioester, amide, peptide and isopeptide bonds formed by the C-terminal Gly of ubiquitin (a 76-residue protein attached to proteins as an intracellular targeting signal).</text>
        <dbReference type="EC" id="3.4.19.12"/>
    </reaction>
</comment>
<evidence type="ECO:0000256" key="7">
    <source>
        <dbReference type="SAM" id="MobiDB-lite"/>
    </source>
</evidence>
<dbReference type="PANTHER" id="PTHR12931:SF15">
    <property type="entry name" value="UBIQUITIN THIOESTERASE OTUBAIN-LIKE"/>
    <property type="match status" value="1"/>
</dbReference>
<dbReference type="InterPro" id="IPR042468">
    <property type="entry name" value="Peptidase_C65_otubain_sub1"/>
</dbReference>
<feature type="domain" description="OTU" evidence="8">
    <location>
        <begin position="84"/>
        <end position="292"/>
    </location>
</feature>
<dbReference type="GO" id="GO:0043130">
    <property type="term" value="F:ubiquitin binding"/>
    <property type="evidence" value="ECO:0007669"/>
    <property type="project" value="TreeGrafter"/>
</dbReference>
<organism evidence="9">
    <name type="scientific">Pycnococcus provasolii</name>
    <dbReference type="NCBI Taxonomy" id="41880"/>
    <lineage>
        <taxon>Eukaryota</taxon>
        <taxon>Viridiplantae</taxon>
        <taxon>Chlorophyta</taxon>
        <taxon>Pseudoscourfieldiophyceae</taxon>
        <taxon>Pseudoscourfieldiales</taxon>
        <taxon>Pycnococcaceae</taxon>
        <taxon>Pycnococcus</taxon>
    </lineage>
</organism>
<keyword evidence="4" id="KW-0833">Ubl conjugation pathway</keyword>